<feature type="compositionally biased region" description="Polar residues" evidence="1">
    <location>
        <begin position="960"/>
        <end position="980"/>
    </location>
</feature>
<feature type="region of interest" description="Disordered" evidence="1">
    <location>
        <begin position="811"/>
        <end position="880"/>
    </location>
</feature>
<feature type="region of interest" description="Disordered" evidence="1">
    <location>
        <begin position="760"/>
        <end position="799"/>
    </location>
</feature>
<dbReference type="AlphaFoldDB" id="A0A0D2HAQ1"/>
<feature type="compositionally biased region" description="Basic and acidic residues" evidence="1">
    <location>
        <begin position="212"/>
        <end position="224"/>
    </location>
</feature>
<dbReference type="Proteomes" id="UP000053789">
    <property type="component" value="Unassembled WGS sequence"/>
</dbReference>
<reference evidence="3" key="1">
    <citation type="submission" date="2015-01" db="EMBL/GenBank/DDBJ databases">
        <title>The Genome Sequence of Cladophialophora bantiana CBS 173.52.</title>
        <authorList>
            <consortium name="The Broad Institute Genomics Platform"/>
            <person name="Cuomo C."/>
            <person name="de Hoog S."/>
            <person name="Gorbushina A."/>
            <person name="Stielow B."/>
            <person name="Teixiera M."/>
            <person name="Abouelleil A."/>
            <person name="Chapman S.B."/>
            <person name="Priest M."/>
            <person name="Young S.K."/>
            <person name="Wortman J."/>
            <person name="Nusbaum C."/>
            <person name="Birren B."/>
        </authorList>
    </citation>
    <scope>NUCLEOTIDE SEQUENCE [LARGE SCALE GENOMIC DNA]</scope>
    <source>
        <strain evidence="3">CBS 173.52</strain>
    </source>
</reference>
<dbReference type="GO" id="GO:0016807">
    <property type="term" value="F:cysteine-type carboxypeptidase activity"/>
    <property type="evidence" value="ECO:0007669"/>
    <property type="project" value="TreeGrafter"/>
</dbReference>
<sequence length="998" mass="108697">MTRKASLPYPTGPPPQPPLSNYSPEPQASLIPDSADLPPLPSSSRRSPIVAGSSSFQDAENPWSDLPAKDQPSDRPVPDILKPGQPGPPAGTGTSPQSHALSNIPLILRAGHSQDDTPRSSLDSQRSKDFWEDSDDGQDVRGKSPKRSPTRGQIALPDTDSHQDPWVDVEPPDQSTGIKRKPVGWGTSPVPVQSRPDVPTTSTFASNNPFRRPSDHARADERSETSNWDQDTPGLAAKGKELDRGHRLPPIDQLQGLTVGGGTISGLPSYTTTQDTQTPAGTWGNGSQMGSPPMPQGPPPPPPGPRSPVSEQPPLMPVSPHHDSIENPWASNVNLSPPTPSPIPFAPSQKQVSTYSNDLLDRGQQSGVVSLQDELETLPEAAHAGTAAYDEPSLLEDDEVRPPLPVRPAQRTATEYFDPPEGPPPPKPPRPTIRTSIPSDEDVAKMIEQRNETYQIKHFNWFDHGSRKLRRSSMLTQNKNGPCPLLALVNALILGAKHESQAALDEALRTREQVSLGLIIETLMDELLSRGFDAVGEVMPDVDELNHFLMRLRTGMNANPRFVSPLQPAPNLMDADDSMLNMPQQERAKQRLGTFESTTDMKLYGAFQVPLVHGWLPDPGSEAAKAFARSAQTYEDAQALQFGEEELEYKLMNQGLSTTEQNMWEDINAIKNFLKTYPTQLTPSGLEAVQDSIPSGSFAIMFRNDHFSTIYKHPESGQLFTLITDAGYADRDEIIWESLVDISGKHNEFFSGDFMPVSHHDVGDGSSTHPAAPRSSQLLTVNNPPPATPLSPQEQQEQHDADFAMALQLQEEEEQRQRAERNRRHGGNASAGSTQQRRSQSGSIPIPLRSTQPAPEVRPPIPPRVSHAPNPGVHRPSDALVEDAPPAYEEAAKGRPYIPPLGSPLHPSAEPSPMNSNTQLTGTISNISTHSASGVGDAPYHPPGPNAGRRDPRRRLSAYNEMSQWYGQSPQRLQQPQGVSGPSGRGGRHGQDRDCIVM</sequence>
<dbReference type="GO" id="GO:0071108">
    <property type="term" value="P:protein K48-linked deubiquitination"/>
    <property type="evidence" value="ECO:0007669"/>
    <property type="project" value="TreeGrafter"/>
</dbReference>
<feature type="region of interest" description="Disordered" evidence="1">
    <location>
        <begin position="1"/>
        <end position="357"/>
    </location>
</feature>
<dbReference type="InterPro" id="IPR033979">
    <property type="entry name" value="MINDY_domain"/>
</dbReference>
<dbReference type="InterPro" id="IPR007518">
    <property type="entry name" value="MINDY"/>
</dbReference>
<evidence type="ECO:0000313" key="4">
    <source>
        <dbReference type="Proteomes" id="UP000053789"/>
    </source>
</evidence>
<dbReference type="PANTHER" id="PTHR18063:SF6">
    <property type="entry name" value="UBIQUITIN CARBOXYL-TERMINAL HYDROLASE"/>
    <property type="match status" value="1"/>
</dbReference>
<evidence type="ECO:0000256" key="1">
    <source>
        <dbReference type="SAM" id="MobiDB-lite"/>
    </source>
</evidence>
<dbReference type="VEuPathDB" id="FungiDB:Z519_08998"/>
<dbReference type="GeneID" id="27701926"/>
<feature type="region of interest" description="Disordered" evidence="1">
    <location>
        <begin position="892"/>
        <end position="998"/>
    </location>
</feature>
<feature type="domain" description="MINDY deubiquitinase" evidence="2">
    <location>
        <begin position="452"/>
        <end position="754"/>
    </location>
</feature>
<dbReference type="PANTHER" id="PTHR18063">
    <property type="entry name" value="NF-E2 INDUCIBLE PROTEIN"/>
    <property type="match status" value="1"/>
</dbReference>
<dbReference type="GO" id="GO:0005829">
    <property type="term" value="C:cytosol"/>
    <property type="evidence" value="ECO:0007669"/>
    <property type="project" value="TreeGrafter"/>
</dbReference>
<evidence type="ECO:0000259" key="2">
    <source>
        <dbReference type="Pfam" id="PF04424"/>
    </source>
</evidence>
<dbReference type="Pfam" id="PF04424">
    <property type="entry name" value="MINDY_DUB"/>
    <property type="match status" value="1"/>
</dbReference>
<dbReference type="GO" id="GO:1990380">
    <property type="term" value="F:K48-linked deubiquitinase activity"/>
    <property type="evidence" value="ECO:0007669"/>
    <property type="project" value="InterPro"/>
</dbReference>
<feature type="region of interest" description="Disordered" evidence="1">
    <location>
        <begin position="411"/>
        <end position="436"/>
    </location>
</feature>
<keyword evidence="4" id="KW-1185">Reference proteome</keyword>
<feature type="compositionally biased region" description="Pro residues" evidence="1">
    <location>
        <begin position="292"/>
        <end position="306"/>
    </location>
</feature>
<feature type="compositionally biased region" description="Low complexity" evidence="1">
    <location>
        <begin position="19"/>
        <end position="49"/>
    </location>
</feature>
<dbReference type="RefSeq" id="XP_016617022.1">
    <property type="nucleotide sequence ID" value="XM_016766724.1"/>
</dbReference>
<protein>
    <recommendedName>
        <fullName evidence="2">MINDY deubiquitinase domain-containing protein</fullName>
    </recommendedName>
</protein>
<feature type="compositionally biased region" description="Basic and acidic residues" evidence="1">
    <location>
        <begin position="67"/>
        <end position="77"/>
    </location>
</feature>
<feature type="compositionally biased region" description="Basic and acidic residues" evidence="1">
    <location>
        <begin position="989"/>
        <end position="998"/>
    </location>
</feature>
<accession>A0A0D2HAQ1</accession>
<proteinExistence type="predicted"/>
<feature type="compositionally biased region" description="Polar residues" evidence="1">
    <location>
        <begin position="199"/>
        <end position="209"/>
    </location>
</feature>
<organism evidence="3 4">
    <name type="scientific">Cladophialophora bantiana (strain ATCC 10958 / CBS 173.52 / CDC B-1940 / NIH 8579)</name>
    <name type="common">Xylohypha bantiana</name>
    <dbReference type="NCBI Taxonomy" id="1442370"/>
    <lineage>
        <taxon>Eukaryota</taxon>
        <taxon>Fungi</taxon>
        <taxon>Dikarya</taxon>
        <taxon>Ascomycota</taxon>
        <taxon>Pezizomycotina</taxon>
        <taxon>Eurotiomycetes</taxon>
        <taxon>Chaetothyriomycetidae</taxon>
        <taxon>Chaetothyriales</taxon>
        <taxon>Herpotrichiellaceae</taxon>
        <taxon>Cladophialophora</taxon>
    </lineage>
</organism>
<feature type="compositionally biased region" description="Low complexity" evidence="1">
    <location>
        <begin position="830"/>
        <end position="843"/>
    </location>
</feature>
<feature type="compositionally biased region" description="Polar residues" evidence="1">
    <location>
        <begin position="765"/>
        <end position="782"/>
    </location>
</feature>
<dbReference type="GO" id="GO:0004843">
    <property type="term" value="F:cysteine-type deubiquitinase activity"/>
    <property type="evidence" value="ECO:0007669"/>
    <property type="project" value="InterPro"/>
</dbReference>
<feature type="compositionally biased region" description="Pro residues" evidence="1">
    <location>
        <begin position="420"/>
        <end position="431"/>
    </location>
</feature>
<dbReference type="HOGENOM" id="CLU_007080_1_1_1"/>
<evidence type="ECO:0000313" key="3">
    <source>
        <dbReference type="EMBL" id="KIW90353.1"/>
    </source>
</evidence>
<gene>
    <name evidence="3" type="ORF">Z519_08998</name>
</gene>
<dbReference type="GO" id="GO:0071944">
    <property type="term" value="C:cell periphery"/>
    <property type="evidence" value="ECO:0007669"/>
    <property type="project" value="TreeGrafter"/>
</dbReference>
<feature type="compositionally biased region" description="Polar residues" evidence="1">
    <location>
        <begin position="913"/>
        <end position="932"/>
    </location>
</feature>
<dbReference type="OrthoDB" id="10261212at2759"/>
<name>A0A0D2HAQ1_CLAB1</name>
<dbReference type="EMBL" id="KN846993">
    <property type="protein sequence ID" value="KIW90353.1"/>
    <property type="molecule type" value="Genomic_DNA"/>
</dbReference>